<protein>
    <recommendedName>
        <fullName evidence="6">Ribosomal RNA small subunit methyltransferase I</fullName>
        <ecNumber evidence="6">2.1.1.198</ecNumber>
    </recommendedName>
    <alternativeName>
        <fullName evidence="6">16S rRNA 2'-O-ribose C1402 methyltransferase</fullName>
    </alternativeName>
    <alternativeName>
        <fullName evidence="6">rRNA (cytidine-2'-O-)-methyltransferase RsmI</fullName>
    </alternativeName>
</protein>
<dbReference type="RefSeq" id="WP_129719770.1">
    <property type="nucleotide sequence ID" value="NZ_LR214951.1"/>
</dbReference>
<dbReference type="PIRSF" id="PIRSF005917">
    <property type="entry name" value="MTase_YraL"/>
    <property type="match status" value="1"/>
</dbReference>
<dbReference type="InterPro" id="IPR008189">
    <property type="entry name" value="rRNA_ssu_MeTfrase_I"/>
</dbReference>
<evidence type="ECO:0000256" key="6">
    <source>
        <dbReference type="HAMAP-Rule" id="MF_01877"/>
    </source>
</evidence>
<dbReference type="FunFam" id="3.40.1010.10:FF:000007">
    <property type="entry name" value="Ribosomal RNA small subunit methyltransferase I"/>
    <property type="match status" value="1"/>
</dbReference>
<dbReference type="Proteomes" id="UP000289440">
    <property type="component" value="Chromosome"/>
</dbReference>
<keyword evidence="9" id="KW-1185">Reference proteome</keyword>
<dbReference type="GO" id="GO:0070677">
    <property type="term" value="F:rRNA (cytosine-2'-O-)-methyltransferase activity"/>
    <property type="evidence" value="ECO:0007669"/>
    <property type="project" value="UniProtKB-UniRule"/>
</dbReference>
<name>A0A449A563_9BACT</name>
<organism evidence="8 9">
    <name type="scientific">Mesomycoplasma neurolyticum</name>
    <dbReference type="NCBI Taxonomy" id="2120"/>
    <lineage>
        <taxon>Bacteria</taxon>
        <taxon>Bacillati</taxon>
        <taxon>Mycoplasmatota</taxon>
        <taxon>Mycoplasmoidales</taxon>
        <taxon>Metamycoplasmataceae</taxon>
        <taxon>Mesomycoplasma</taxon>
    </lineage>
</organism>
<dbReference type="AlphaFoldDB" id="A0A449A563"/>
<dbReference type="CDD" id="cd11648">
    <property type="entry name" value="RsmI"/>
    <property type="match status" value="1"/>
</dbReference>
<comment type="similarity">
    <text evidence="6">Belongs to the methyltransferase superfamily. RsmI family.</text>
</comment>
<dbReference type="SUPFAM" id="SSF53790">
    <property type="entry name" value="Tetrapyrrole methylase"/>
    <property type="match status" value="1"/>
</dbReference>
<keyword evidence="2 6" id="KW-0698">rRNA processing</keyword>
<proteinExistence type="inferred from homology"/>
<dbReference type="Pfam" id="PF00590">
    <property type="entry name" value="TP_methylase"/>
    <property type="match status" value="1"/>
</dbReference>
<dbReference type="NCBIfam" id="TIGR00096">
    <property type="entry name" value="16S rRNA (cytidine(1402)-2'-O)-methyltransferase"/>
    <property type="match status" value="1"/>
</dbReference>
<dbReference type="InterPro" id="IPR000878">
    <property type="entry name" value="4pyrrol_Mease"/>
</dbReference>
<evidence type="ECO:0000256" key="3">
    <source>
        <dbReference type="ARBA" id="ARBA00022603"/>
    </source>
</evidence>
<dbReference type="OrthoDB" id="9809084at2"/>
<dbReference type="InterPro" id="IPR018063">
    <property type="entry name" value="SAM_MeTrfase_RsmI_CS"/>
</dbReference>
<evidence type="ECO:0000256" key="4">
    <source>
        <dbReference type="ARBA" id="ARBA00022679"/>
    </source>
</evidence>
<evidence type="ECO:0000259" key="7">
    <source>
        <dbReference type="Pfam" id="PF00590"/>
    </source>
</evidence>
<keyword evidence="4 6" id="KW-0808">Transferase</keyword>
<accession>A0A449A563</accession>
<keyword evidence="5 6" id="KW-0949">S-adenosyl-L-methionine</keyword>
<dbReference type="InterPro" id="IPR014776">
    <property type="entry name" value="4pyrrole_Mease_sub2"/>
</dbReference>
<dbReference type="PANTHER" id="PTHR46111:SF1">
    <property type="entry name" value="RIBOSOMAL RNA SMALL SUBUNIT METHYLTRANSFERASE I"/>
    <property type="match status" value="1"/>
</dbReference>
<dbReference type="EC" id="2.1.1.198" evidence="6"/>
<comment type="function">
    <text evidence="6">Catalyzes the 2'-O-methylation of the ribose of cytidine 1402 (C1402) in 16S rRNA.</text>
</comment>
<dbReference type="EMBL" id="LR214951">
    <property type="protein sequence ID" value="VEU59376.1"/>
    <property type="molecule type" value="Genomic_DNA"/>
</dbReference>
<dbReference type="Gene3D" id="3.40.1010.10">
    <property type="entry name" value="Cobalt-precorrin-4 Transmethylase, Domain 1"/>
    <property type="match status" value="1"/>
</dbReference>
<gene>
    <name evidence="6 8" type="primary">rsmI</name>
    <name evidence="8" type="ORF">NCTC10166_00344</name>
</gene>
<dbReference type="InterPro" id="IPR014777">
    <property type="entry name" value="4pyrrole_Mease_sub1"/>
</dbReference>
<comment type="catalytic activity">
    <reaction evidence="6">
        <text>cytidine(1402) in 16S rRNA + S-adenosyl-L-methionine = 2'-O-methylcytidine(1402) in 16S rRNA + S-adenosyl-L-homocysteine + H(+)</text>
        <dbReference type="Rhea" id="RHEA:42924"/>
        <dbReference type="Rhea" id="RHEA-COMP:10285"/>
        <dbReference type="Rhea" id="RHEA-COMP:10286"/>
        <dbReference type="ChEBI" id="CHEBI:15378"/>
        <dbReference type="ChEBI" id="CHEBI:57856"/>
        <dbReference type="ChEBI" id="CHEBI:59789"/>
        <dbReference type="ChEBI" id="CHEBI:74495"/>
        <dbReference type="ChEBI" id="CHEBI:82748"/>
        <dbReference type="EC" id="2.1.1.198"/>
    </reaction>
</comment>
<comment type="subcellular location">
    <subcellularLocation>
        <location evidence="6">Cytoplasm</location>
    </subcellularLocation>
</comment>
<dbReference type="HAMAP" id="MF_01877">
    <property type="entry name" value="16SrRNA_methyltr_I"/>
    <property type="match status" value="1"/>
</dbReference>
<dbReference type="Gene3D" id="3.30.950.10">
    <property type="entry name" value="Methyltransferase, Cobalt-precorrin-4 Transmethylase, Domain 2"/>
    <property type="match status" value="1"/>
</dbReference>
<dbReference type="GO" id="GO:0005737">
    <property type="term" value="C:cytoplasm"/>
    <property type="evidence" value="ECO:0007669"/>
    <property type="project" value="UniProtKB-SubCell"/>
</dbReference>
<dbReference type="KEGG" id="mnu:NCTC10166_00344"/>
<keyword evidence="3 6" id="KW-0489">Methyltransferase</keyword>
<evidence type="ECO:0000313" key="8">
    <source>
        <dbReference type="EMBL" id="VEU59376.1"/>
    </source>
</evidence>
<evidence type="ECO:0000256" key="2">
    <source>
        <dbReference type="ARBA" id="ARBA00022552"/>
    </source>
</evidence>
<evidence type="ECO:0000256" key="5">
    <source>
        <dbReference type="ARBA" id="ARBA00022691"/>
    </source>
</evidence>
<dbReference type="PROSITE" id="PS01296">
    <property type="entry name" value="RSMI"/>
    <property type="match status" value="1"/>
</dbReference>
<dbReference type="InterPro" id="IPR035996">
    <property type="entry name" value="4pyrrol_Methylase_sf"/>
</dbReference>
<dbReference type="PANTHER" id="PTHR46111">
    <property type="entry name" value="RIBOSOMAL RNA SMALL SUBUNIT METHYLTRANSFERASE I"/>
    <property type="match status" value="1"/>
</dbReference>
<reference evidence="8 9" key="1">
    <citation type="submission" date="2019-01" db="EMBL/GenBank/DDBJ databases">
        <authorList>
            <consortium name="Pathogen Informatics"/>
        </authorList>
    </citation>
    <scope>NUCLEOTIDE SEQUENCE [LARGE SCALE GENOMIC DNA]</scope>
    <source>
        <strain evidence="8 9">NCTC10166</strain>
    </source>
</reference>
<keyword evidence="1 6" id="KW-0963">Cytoplasm</keyword>
<evidence type="ECO:0000313" key="9">
    <source>
        <dbReference type="Proteomes" id="UP000289440"/>
    </source>
</evidence>
<feature type="domain" description="Tetrapyrrole methylase" evidence="7">
    <location>
        <begin position="5"/>
        <end position="200"/>
    </location>
</feature>
<evidence type="ECO:0000256" key="1">
    <source>
        <dbReference type="ARBA" id="ARBA00022490"/>
    </source>
</evidence>
<sequence>MEKNKIYIIGTPIGNLKDITLRALEILNEVDIILCEDTRRSLQLLNHFNIKNKKLISYHKFNEKKIANFITNLFNDENKKIALISDAGMPKISDPGHILIKKCHELKINLEIIPGPSAFVSAYVLSPFEGNFTFLGFLKDKSSQRIKQLTALDEGVYIAYVSPYKLLKTLEDLEIVFKEKIKIFLAKELTKIHETHYYGTPNEIINFLPETIKGEYVMCFEIATQKEKKVKENKYKNLVNK</sequence>